<keyword evidence="2" id="KW-0808">Transferase</keyword>
<evidence type="ECO:0000259" key="1">
    <source>
        <dbReference type="Pfam" id="PF08241"/>
    </source>
</evidence>
<evidence type="ECO:0000313" key="3">
    <source>
        <dbReference type="Proteomes" id="UP000321304"/>
    </source>
</evidence>
<dbReference type="PANTHER" id="PTHR43591">
    <property type="entry name" value="METHYLTRANSFERASE"/>
    <property type="match status" value="1"/>
</dbReference>
<dbReference type="Pfam" id="PF08241">
    <property type="entry name" value="Methyltransf_11"/>
    <property type="match status" value="1"/>
</dbReference>
<keyword evidence="3" id="KW-1185">Reference proteome</keyword>
<sequence length="403" mass="44972">MASCYYCARIKQSDPAYKVRCAVHALSSRAPRCSFHWQYVCGKCGRSNHFACTAFCPETGLYFGSCCAMRVDTVSDRFWSWDYYFVLTSPWTGRQQPGLDRQEFERRGSLISQVSAPANDCGPPFVGTVMGGQAPAATPLTASDVENAWNRNADVWDQGIAEKGDETRIYITDCSVFAFIGNVAGKDIVDLGCGNGYLSRTLARSSARVTGVDQSGAMIERALCHEATEPLGIVYHKCSITQLQPLASESIDIAVSNFVLQDVGDYSKAVSEAYRILRTGGTAVFAITHPCFSCGPRRWVFDAEDTPRQEEAAHFAVDHYFEETAYIMDDWPGFDPVPYFHRPLENYWRAFKDAGFEVMDFSEPRLSTRGRTELPVRAVSQYSRIPLACVFKLRKPPFVHLST</sequence>
<dbReference type="SUPFAM" id="SSF53335">
    <property type="entry name" value="S-adenosyl-L-methionine-dependent methyltransferases"/>
    <property type="match status" value="1"/>
</dbReference>
<dbReference type="Proteomes" id="UP000321304">
    <property type="component" value="Unassembled WGS sequence"/>
</dbReference>
<organism evidence="2 3">
    <name type="scientific">Bradyrhizobium macuxiense</name>
    <dbReference type="NCBI Taxonomy" id="1755647"/>
    <lineage>
        <taxon>Bacteria</taxon>
        <taxon>Pseudomonadati</taxon>
        <taxon>Pseudomonadota</taxon>
        <taxon>Alphaproteobacteria</taxon>
        <taxon>Hyphomicrobiales</taxon>
        <taxon>Nitrobacteraceae</taxon>
        <taxon>Bradyrhizobium</taxon>
    </lineage>
</organism>
<dbReference type="GO" id="GO:0032259">
    <property type="term" value="P:methylation"/>
    <property type="evidence" value="ECO:0007669"/>
    <property type="project" value="UniProtKB-KW"/>
</dbReference>
<dbReference type="Gene3D" id="3.40.50.150">
    <property type="entry name" value="Vaccinia Virus protein VP39"/>
    <property type="match status" value="1"/>
</dbReference>
<dbReference type="CDD" id="cd02440">
    <property type="entry name" value="AdoMet_MTases"/>
    <property type="match status" value="1"/>
</dbReference>
<proteinExistence type="predicted"/>
<dbReference type="OrthoDB" id="9791837at2"/>
<dbReference type="InterPro" id="IPR029063">
    <property type="entry name" value="SAM-dependent_MTases_sf"/>
</dbReference>
<dbReference type="EMBL" id="VITY01000025">
    <property type="protein sequence ID" value="TWB86899.1"/>
    <property type="molecule type" value="Genomic_DNA"/>
</dbReference>
<evidence type="ECO:0000313" key="2">
    <source>
        <dbReference type="EMBL" id="TWB86899.1"/>
    </source>
</evidence>
<keyword evidence="2" id="KW-0489">Methyltransferase</keyword>
<dbReference type="InterPro" id="IPR013216">
    <property type="entry name" value="Methyltransf_11"/>
</dbReference>
<feature type="domain" description="Methyltransferase type 11" evidence="1">
    <location>
        <begin position="189"/>
        <end position="285"/>
    </location>
</feature>
<protein>
    <submittedName>
        <fullName evidence="2">Methyltransferase family protein</fullName>
    </submittedName>
</protein>
<accession>A0A560KUS3</accession>
<reference evidence="2 3" key="1">
    <citation type="submission" date="2019-06" db="EMBL/GenBank/DDBJ databases">
        <title>Genomic Encyclopedia of Type Strains, Phase IV (KMG-V): Genome sequencing to study the core and pangenomes of soil and plant-associated prokaryotes.</title>
        <authorList>
            <person name="Whitman W."/>
        </authorList>
    </citation>
    <scope>NUCLEOTIDE SEQUENCE [LARGE SCALE GENOMIC DNA]</scope>
    <source>
        <strain evidence="2 3">BR 10355</strain>
    </source>
</reference>
<name>A0A560KUS3_9BRAD</name>
<dbReference type="AlphaFoldDB" id="A0A560KUS3"/>
<gene>
    <name evidence="2" type="ORF">FBZ93_12525</name>
</gene>
<comment type="caution">
    <text evidence="2">The sequence shown here is derived from an EMBL/GenBank/DDBJ whole genome shotgun (WGS) entry which is preliminary data.</text>
</comment>
<dbReference type="GO" id="GO:0008757">
    <property type="term" value="F:S-adenosylmethionine-dependent methyltransferase activity"/>
    <property type="evidence" value="ECO:0007669"/>
    <property type="project" value="InterPro"/>
</dbReference>